<dbReference type="RefSeq" id="WP_107940329.1">
    <property type="nucleotide sequence ID" value="NZ_QANS01000003.1"/>
</dbReference>
<dbReference type="PANTHER" id="PTHR11067">
    <property type="entry name" value="INOSINE TRIPHOSPHATE PYROPHOSPHATASE/HAM1 PROTEIN"/>
    <property type="match status" value="1"/>
</dbReference>
<feature type="binding site" evidence="10">
    <location>
        <position position="70"/>
    </location>
    <ligand>
        <name>substrate</name>
    </ligand>
</feature>
<keyword evidence="7 10" id="KW-0546">Nucleotide metabolism</keyword>
<dbReference type="GO" id="GO:0009146">
    <property type="term" value="P:purine nucleoside triphosphate catabolic process"/>
    <property type="evidence" value="ECO:0007669"/>
    <property type="project" value="UniProtKB-UniRule"/>
</dbReference>
<comment type="caution">
    <text evidence="12">The sequence shown here is derived from an EMBL/GenBank/DDBJ whole genome shotgun (WGS) entry which is preliminary data.</text>
</comment>
<dbReference type="FunFam" id="3.90.950.10:FF:000001">
    <property type="entry name" value="dITP/XTP pyrophosphatase"/>
    <property type="match status" value="1"/>
</dbReference>
<dbReference type="GO" id="GO:0017111">
    <property type="term" value="F:ribonucleoside triphosphate phosphatase activity"/>
    <property type="evidence" value="ECO:0007669"/>
    <property type="project" value="InterPro"/>
</dbReference>
<dbReference type="HAMAP" id="MF_01405">
    <property type="entry name" value="Non_canon_purine_NTPase"/>
    <property type="match status" value="1"/>
</dbReference>
<keyword evidence="13" id="KW-1185">Reference proteome</keyword>
<evidence type="ECO:0000313" key="13">
    <source>
        <dbReference type="Proteomes" id="UP000244248"/>
    </source>
</evidence>
<evidence type="ECO:0000313" key="12">
    <source>
        <dbReference type="EMBL" id="PTU31777.1"/>
    </source>
</evidence>
<feature type="active site" description="Proton acceptor" evidence="10">
    <location>
        <position position="69"/>
    </location>
</feature>
<dbReference type="GO" id="GO:0046872">
    <property type="term" value="F:metal ion binding"/>
    <property type="evidence" value="ECO:0007669"/>
    <property type="project" value="UniProtKB-KW"/>
</dbReference>
<dbReference type="AlphaFoldDB" id="A0A2T5MGU4"/>
<dbReference type="GO" id="GO:0005829">
    <property type="term" value="C:cytosol"/>
    <property type="evidence" value="ECO:0007669"/>
    <property type="project" value="TreeGrafter"/>
</dbReference>
<feature type="binding site" evidence="10">
    <location>
        <position position="40"/>
    </location>
    <ligand>
        <name>Mg(2+)</name>
        <dbReference type="ChEBI" id="CHEBI:18420"/>
    </ligand>
</feature>
<feature type="binding site" evidence="10">
    <location>
        <begin position="8"/>
        <end position="13"/>
    </location>
    <ligand>
        <name>substrate</name>
    </ligand>
</feature>
<dbReference type="InterPro" id="IPR029001">
    <property type="entry name" value="ITPase-like_fam"/>
</dbReference>
<dbReference type="SUPFAM" id="SSF52972">
    <property type="entry name" value="ITPase-like"/>
    <property type="match status" value="1"/>
</dbReference>
<sequence>MKEAVLASRNEGKLAEMQAMLAPLGWKLRLLSDFTDGGADEPASTFVENALLKARHASLVSGLPAIADDSGLQVDALDGAPGVLSARYAGEGATDAQNNQKLLQALKGVPDGKRTARFVCVMTFLRDANDPLPIIAQGLWRGSILSNPHGNHGFGYDPLFYVAEHKCAAAELDAAVKNKISHRGRAAKHLYSSLVDVGV</sequence>
<evidence type="ECO:0000256" key="3">
    <source>
        <dbReference type="ARBA" id="ARBA00022723"/>
    </source>
</evidence>
<protein>
    <recommendedName>
        <fullName evidence="10">dITP/XTP pyrophosphatase</fullName>
        <ecNumber evidence="10">3.6.1.66</ecNumber>
    </recommendedName>
    <alternativeName>
        <fullName evidence="10">Non-canonical purine NTP pyrophosphatase</fullName>
    </alternativeName>
    <alternativeName>
        <fullName evidence="10">Non-standard purine NTP pyrophosphatase</fullName>
    </alternativeName>
    <alternativeName>
        <fullName evidence="10">Nucleoside-triphosphate diphosphatase</fullName>
    </alternativeName>
    <alternativeName>
        <fullName evidence="10">Nucleoside-triphosphate pyrophosphatase</fullName>
        <shortName evidence="10">NTPase</shortName>
    </alternativeName>
</protein>
<dbReference type="NCBIfam" id="TIGR00042">
    <property type="entry name" value="RdgB/HAM1 family non-canonical purine NTP pyrophosphatase"/>
    <property type="match status" value="1"/>
</dbReference>
<dbReference type="Proteomes" id="UP000244248">
    <property type="component" value="Unassembled WGS sequence"/>
</dbReference>
<evidence type="ECO:0000256" key="7">
    <source>
        <dbReference type="ARBA" id="ARBA00023080"/>
    </source>
</evidence>
<keyword evidence="5 10" id="KW-0378">Hydrolase</keyword>
<keyword evidence="4 10" id="KW-0547">Nucleotide-binding</keyword>
<evidence type="ECO:0000256" key="5">
    <source>
        <dbReference type="ARBA" id="ARBA00022801"/>
    </source>
</evidence>
<comment type="catalytic activity">
    <reaction evidence="8 10">
        <text>dITP + H2O = dIMP + diphosphate + H(+)</text>
        <dbReference type="Rhea" id="RHEA:28342"/>
        <dbReference type="ChEBI" id="CHEBI:15377"/>
        <dbReference type="ChEBI" id="CHEBI:15378"/>
        <dbReference type="ChEBI" id="CHEBI:33019"/>
        <dbReference type="ChEBI" id="CHEBI:61194"/>
        <dbReference type="ChEBI" id="CHEBI:61382"/>
        <dbReference type="EC" id="3.6.1.66"/>
    </reaction>
</comment>
<comment type="subunit">
    <text evidence="2 10">Homodimer.</text>
</comment>
<accession>A0A2T5MGU4</accession>
<keyword evidence="3 10" id="KW-0479">Metal-binding</keyword>
<evidence type="ECO:0000256" key="6">
    <source>
        <dbReference type="ARBA" id="ARBA00022842"/>
    </source>
</evidence>
<feature type="binding site" evidence="10">
    <location>
        <position position="69"/>
    </location>
    <ligand>
        <name>Mg(2+)</name>
        <dbReference type="ChEBI" id="CHEBI:18420"/>
    </ligand>
</feature>
<feature type="binding site" evidence="10">
    <location>
        <begin position="182"/>
        <end position="183"/>
    </location>
    <ligand>
        <name>substrate</name>
    </ligand>
</feature>
<organism evidence="12 13">
    <name type="scientific">Stenotrophobium rhamnosiphilum</name>
    <dbReference type="NCBI Taxonomy" id="2029166"/>
    <lineage>
        <taxon>Bacteria</taxon>
        <taxon>Pseudomonadati</taxon>
        <taxon>Pseudomonadota</taxon>
        <taxon>Gammaproteobacteria</taxon>
        <taxon>Nevskiales</taxon>
        <taxon>Nevskiaceae</taxon>
        <taxon>Stenotrophobium</taxon>
    </lineage>
</organism>
<feature type="binding site" evidence="10">
    <location>
        <begin position="154"/>
        <end position="157"/>
    </location>
    <ligand>
        <name>substrate</name>
    </ligand>
</feature>
<reference evidence="12 13" key="1">
    <citation type="submission" date="2018-04" db="EMBL/GenBank/DDBJ databases">
        <title>Novel species isolated from glacier.</title>
        <authorList>
            <person name="Liu Q."/>
            <person name="Xin Y.-H."/>
        </authorList>
    </citation>
    <scope>NUCLEOTIDE SEQUENCE [LARGE SCALE GENOMIC DNA]</scope>
    <source>
        <strain evidence="12 13">GT1R17</strain>
    </source>
</reference>
<dbReference type="InterPro" id="IPR020922">
    <property type="entry name" value="dITP/XTP_pyrophosphatase"/>
</dbReference>
<dbReference type="CDD" id="cd00515">
    <property type="entry name" value="HAM1"/>
    <property type="match status" value="1"/>
</dbReference>
<feature type="binding site" evidence="10">
    <location>
        <position position="177"/>
    </location>
    <ligand>
        <name>substrate</name>
    </ligand>
</feature>
<dbReference type="EC" id="3.6.1.66" evidence="10"/>
<gene>
    <name evidence="12" type="primary">rdgB</name>
    <name evidence="12" type="ORF">CJD38_08000</name>
</gene>
<comment type="similarity">
    <text evidence="1 10 11">Belongs to the HAM1 NTPase family.</text>
</comment>
<keyword evidence="6 10" id="KW-0460">Magnesium</keyword>
<dbReference type="GO" id="GO:0035870">
    <property type="term" value="F:dITP diphosphatase activity"/>
    <property type="evidence" value="ECO:0007669"/>
    <property type="project" value="UniProtKB-UniRule"/>
</dbReference>
<evidence type="ECO:0000256" key="10">
    <source>
        <dbReference type="HAMAP-Rule" id="MF_01405"/>
    </source>
</evidence>
<dbReference type="GO" id="GO:0000166">
    <property type="term" value="F:nucleotide binding"/>
    <property type="evidence" value="ECO:0007669"/>
    <property type="project" value="UniProtKB-KW"/>
</dbReference>
<proteinExistence type="inferred from homology"/>
<dbReference type="EMBL" id="QANS01000003">
    <property type="protein sequence ID" value="PTU31777.1"/>
    <property type="molecule type" value="Genomic_DNA"/>
</dbReference>
<evidence type="ECO:0000256" key="8">
    <source>
        <dbReference type="ARBA" id="ARBA00051875"/>
    </source>
</evidence>
<dbReference type="PANTHER" id="PTHR11067:SF9">
    <property type="entry name" value="INOSINE TRIPHOSPHATE PYROPHOSPHATASE"/>
    <property type="match status" value="1"/>
</dbReference>
<evidence type="ECO:0000256" key="11">
    <source>
        <dbReference type="RuleBase" id="RU003781"/>
    </source>
</evidence>
<dbReference type="Pfam" id="PF01725">
    <property type="entry name" value="Ham1p_like"/>
    <property type="match status" value="1"/>
</dbReference>
<name>A0A2T5MGU4_9GAMM</name>
<dbReference type="Gene3D" id="3.90.950.10">
    <property type="match status" value="1"/>
</dbReference>
<dbReference type="GO" id="GO:0036220">
    <property type="term" value="F:ITP diphosphatase activity"/>
    <property type="evidence" value="ECO:0007669"/>
    <property type="project" value="UniProtKB-UniRule"/>
</dbReference>
<evidence type="ECO:0000256" key="2">
    <source>
        <dbReference type="ARBA" id="ARBA00011738"/>
    </source>
</evidence>
<evidence type="ECO:0000256" key="9">
    <source>
        <dbReference type="ARBA" id="ARBA00052017"/>
    </source>
</evidence>
<comment type="catalytic activity">
    <reaction evidence="10">
        <text>ITP + H2O = IMP + diphosphate + H(+)</text>
        <dbReference type="Rhea" id="RHEA:29399"/>
        <dbReference type="ChEBI" id="CHEBI:15377"/>
        <dbReference type="ChEBI" id="CHEBI:15378"/>
        <dbReference type="ChEBI" id="CHEBI:33019"/>
        <dbReference type="ChEBI" id="CHEBI:58053"/>
        <dbReference type="ChEBI" id="CHEBI:61402"/>
        <dbReference type="EC" id="3.6.1.66"/>
    </reaction>
</comment>
<dbReference type="GO" id="GO:0036222">
    <property type="term" value="F:XTP diphosphatase activity"/>
    <property type="evidence" value="ECO:0007669"/>
    <property type="project" value="UniProtKB-UniRule"/>
</dbReference>
<evidence type="ECO:0000256" key="4">
    <source>
        <dbReference type="ARBA" id="ARBA00022741"/>
    </source>
</evidence>
<comment type="function">
    <text evidence="10">Pyrophosphatase that catalyzes the hydrolysis of nucleoside triphosphates to their monophosphate derivatives, with a high preference for the non-canonical purine nucleotides XTP (xanthosine triphosphate), dITP (deoxyinosine triphosphate) and ITP. Seems to function as a house-cleaning enzyme that removes non-canonical purine nucleotides from the nucleotide pool, thus preventing their incorporation into DNA/RNA and avoiding chromosomal lesions.</text>
</comment>
<evidence type="ECO:0000256" key="1">
    <source>
        <dbReference type="ARBA" id="ARBA00008023"/>
    </source>
</evidence>
<comment type="catalytic activity">
    <reaction evidence="9 10">
        <text>XTP + H2O = XMP + diphosphate + H(+)</text>
        <dbReference type="Rhea" id="RHEA:28610"/>
        <dbReference type="ChEBI" id="CHEBI:15377"/>
        <dbReference type="ChEBI" id="CHEBI:15378"/>
        <dbReference type="ChEBI" id="CHEBI:33019"/>
        <dbReference type="ChEBI" id="CHEBI:57464"/>
        <dbReference type="ChEBI" id="CHEBI:61314"/>
        <dbReference type="EC" id="3.6.1.66"/>
    </reaction>
</comment>
<dbReference type="InterPro" id="IPR002637">
    <property type="entry name" value="RdgB/HAM1"/>
</dbReference>
<dbReference type="GO" id="GO:0009117">
    <property type="term" value="P:nucleotide metabolic process"/>
    <property type="evidence" value="ECO:0007669"/>
    <property type="project" value="UniProtKB-KW"/>
</dbReference>
<comment type="cofactor">
    <cofactor evidence="10">
        <name>Mg(2+)</name>
        <dbReference type="ChEBI" id="CHEBI:18420"/>
    </cofactor>
    <text evidence="10">Binds 1 Mg(2+) ion per subunit.</text>
</comment>